<proteinExistence type="inferred from homology"/>
<dbReference type="Gene3D" id="2.130.10.10">
    <property type="entry name" value="YVTN repeat-like/Quinoprotein amine dehydrogenase"/>
    <property type="match status" value="1"/>
</dbReference>
<dbReference type="InterPro" id="IPR015943">
    <property type="entry name" value="WD40/YVTN_repeat-like_dom_sf"/>
</dbReference>
<evidence type="ECO:0000256" key="1">
    <source>
        <dbReference type="ARBA" id="ARBA00005564"/>
    </source>
</evidence>
<dbReference type="InterPro" id="IPR019405">
    <property type="entry name" value="Lactonase_7-beta_prop"/>
</dbReference>
<dbReference type="EMBL" id="JAHKKG010000008">
    <property type="protein sequence ID" value="MBU2667154.1"/>
    <property type="molecule type" value="Genomic_DNA"/>
</dbReference>
<dbReference type="PANTHER" id="PTHR30344:SF1">
    <property type="entry name" value="6-PHOSPHOGLUCONOLACTONASE"/>
    <property type="match status" value="1"/>
</dbReference>
<dbReference type="InterPro" id="IPR050282">
    <property type="entry name" value="Cycloisomerase_2"/>
</dbReference>
<evidence type="ECO:0000313" key="3">
    <source>
        <dbReference type="Proteomes" id="UP001519654"/>
    </source>
</evidence>
<keyword evidence="3" id="KW-1185">Reference proteome</keyword>
<gene>
    <name evidence="2" type="ORF">KOI35_26965</name>
</gene>
<protein>
    <submittedName>
        <fullName evidence="2">Lactonase family protein</fullName>
    </submittedName>
</protein>
<name>A0ABS5YUM0_9ACTN</name>
<dbReference type="InterPro" id="IPR011045">
    <property type="entry name" value="N2O_reductase_N"/>
</dbReference>
<sequence length="82" mass="8597">MDTVFTYRLDPAAAALTEVGRLTLPTGTGPPNLAIDPTGTWLYVANERSGTLAWFPVDAETGTLGPMAGSLPVPAVVQIRLD</sequence>
<dbReference type="RefSeq" id="WP_215791406.1">
    <property type="nucleotide sequence ID" value="NZ_JAHKKG010000008.1"/>
</dbReference>
<accession>A0ABS5YUM0</accession>
<dbReference type="SUPFAM" id="SSF50974">
    <property type="entry name" value="Nitrous oxide reductase, N-terminal domain"/>
    <property type="match status" value="1"/>
</dbReference>
<dbReference type="Proteomes" id="UP001519654">
    <property type="component" value="Unassembled WGS sequence"/>
</dbReference>
<organism evidence="2 3">
    <name type="scientific">Paractinoplanes bogorensis</name>
    <dbReference type="NCBI Taxonomy" id="1610840"/>
    <lineage>
        <taxon>Bacteria</taxon>
        <taxon>Bacillati</taxon>
        <taxon>Actinomycetota</taxon>
        <taxon>Actinomycetes</taxon>
        <taxon>Micromonosporales</taxon>
        <taxon>Micromonosporaceae</taxon>
        <taxon>Paractinoplanes</taxon>
    </lineage>
</organism>
<dbReference type="PANTHER" id="PTHR30344">
    <property type="entry name" value="6-PHOSPHOGLUCONOLACTONASE-RELATED"/>
    <property type="match status" value="1"/>
</dbReference>
<reference evidence="2 3" key="1">
    <citation type="submission" date="2021-06" db="EMBL/GenBank/DDBJ databases">
        <title>Actinoplanes lichenicola sp. nov., and Actinoplanes ovalisporus sp. nov., isolated from lichen in Thailand.</title>
        <authorList>
            <person name="Saeng-In P."/>
            <person name="Kanchanasin P."/>
            <person name="Yuki M."/>
            <person name="Kudo T."/>
            <person name="Ohkuma M."/>
            <person name="Phongsopitanun W."/>
            <person name="Tanasupawat S."/>
        </authorList>
    </citation>
    <scope>NUCLEOTIDE SEQUENCE [LARGE SCALE GENOMIC DNA]</scope>
    <source>
        <strain evidence="2 3">NBRC 110975</strain>
    </source>
</reference>
<comment type="similarity">
    <text evidence="1">Belongs to the cycloisomerase 2 family.</text>
</comment>
<dbReference type="Pfam" id="PF10282">
    <property type="entry name" value="Lactonase"/>
    <property type="match status" value="1"/>
</dbReference>
<evidence type="ECO:0000313" key="2">
    <source>
        <dbReference type="EMBL" id="MBU2667154.1"/>
    </source>
</evidence>
<comment type="caution">
    <text evidence="2">The sequence shown here is derived from an EMBL/GenBank/DDBJ whole genome shotgun (WGS) entry which is preliminary data.</text>
</comment>